<dbReference type="PANTHER" id="PTHR11412:SF166">
    <property type="entry name" value="NTR DOMAIN-CONTAINING PROTEIN"/>
    <property type="match status" value="1"/>
</dbReference>
<protein>
    <submittedName>
        <fullName evidence="4">C5</fullName>
    </submittedName>
</protein>
<reference evidence="4 5" key="1">
    <citation type="submission" date="2022-01" db="EMBL/GenBank/DDBJ databases">
        <title>A chromosomal length assembly of Cordylochernes scorpioides.</title>
        <authorList>
            <person name="Zeh D."/>
            <person name="Zeh J."/>
        </authorList>
    </citation>
    <scope>NUCLEOTIDE SEQUENCE [LARGE SCALE GENOMIC DNA]</scope>
    <source>
        <strain evidence="4">IN4F17</strain>
        <tissue evidence="4">Whole Body</tissue>
    </source>
</reference>
<dbReference type="Gene3D" id="1.50.10.20">
    <property type="match status" value="2"/>
</dbReference>
<keyword evidence="5" id="KW-1185">Reference proteome</keyword>
<proteinExistence type="predicted"/>
<evidence type="ECO:0000256" key="1">
    <source>
        <dbReference type="ARBA" id="ARBA00023157"/>
    </source>
</evidence>
<gene>
    <name evidence="4" type="ORF">LAZ67_15002661</name>
</gene>
<dbReference type="InterPro" id="IPR001599">
    <property type="entry name" value="Macroglobln_a2"/>
</dbReference>
<evidence type="ECO:0000313" key="4">
    <source>
        <dbReference type="EMBL" id="UYV77882.1"/>
    </source>
</evidence>
<feature type="domain" description="Alpha-macroglobulin-like TED" evidence="3">
    <location>
        <begin position="127"/>
        <end position="278"/>
    </location>
</feature>
<sequence>MVLWFCCIGSDGMAEYNATLPHSITEWTMQAISVSLHSPGVCVADSQSLISTKPLFIQLTCLMPWWWGSRLSYGPLSSTTIMSPSISVDWGVSADSIDARHHRQHTEITLQPPQDFVPGTESCIIMAIGDQYGPTVQTAITGVEHLMSQPTGCGEQTMIRMAPTLYALHYLTVKKQVTPEIEEKAYQYLKEENAAVLPGYKRALTYRKYNGAFSVWTTHPPSNWLTAFILKIFCQARQYIPIDDVVISRGLHYLSGQQDDDGSFREVYTLHHPEMLRTREVRDKALEYLEENLNSVLEPYSFSIITYALALANHPMKNATNQRLRNMAVFNEVTNERWWYNPALPVSVEATSYGLLTQLLAGDLEYSQAIVNWLNGQRSSSGSFVSTQMKYKICLITHVPEEFLQQIVVLLQDTVMGLQALTEYAMKAESPAINLVCNISYSQDLGLARTLEFQPDNAFILQQFEVFTSLWLHIVSVLHVRSCESREGFYYKGSICGEQVNKIGGVLYLNTTGKGVGQLLVKMKYNIPRSPEKVCKVSPIYNHTRPPCGHQSLMMFLEHYLV</sequence>
<dbReference type="SUPFAM" id="SSF48239">
    <property type="entry name" value="Terpenoid cyclases/Protein prenyltransferases"/>
    <property type="match status" value="1"/>
</dbReference>
<dbReference type="PROSITE" id="PS00477">
    <property type="entry name" value="ALPHA_2_MACROGLOBULIN"/>
    <property type="match status" value="1"/>
</dbReference>
<dbReference type="InterPro" id="IPR019742">
    <property type="entry name" value="MacrogloblnA2_CS"/>
</dbReference>
<dbReference type="InterPro" id="IPR047565">
    <property type="entry name" value="Alpha-macroglob_thiol-ester_cl"/>
</dbReference>
<dbReference type="InterPro" id="IPR050473">
    <property type="entry name" value="A2M/Complement_sys"/>
</dbReference>
<accession>A0ABY6LCD0</accession>
<dbReference type="Pfam" id="PF07678">
    <property type="entry name" value="TED_complement"/>
    <property type="match status" value="1"/>
</dbReference>
<evidence type="ECO:0000259" key="2">
    <source>
        <dbReference type="Pfam" id="PF00207"/>
    </source>
</evidence>
<dbReference type="InterPro" id="IPR008930">
    <property type="entry name" value="Terpenoid_cyclase/PrenylTrfase"/>
</dbReference>
<dbReference type="PANTHER" id="PTHR11412">
    <property type="entry name" value="MACROGLOBULIN / COMPLEMENT"/>
    <property type="match status" value="1"/>
</dbReference>
<evidence type="ECO:0000313" key="5">
    <source>
        <dbReference type="Proteomes" id="UP001235939"/>
    </source>
</evidence>
<dbReference type="SMART" id="SM01419">
    <property type="entry name" value="Thiol-ester_cl"/>
    <property type="match status" value="1"/>
</dbReference>
<dbReference type="Proteomes" id="UP001235939">
    <property type="component" value="Chromosome 15"/>
</dbReference>
<evidence type="ECO:0000259" key="3">
    <source>
        <dbReference type="Pfam" id="PF07678"/>
    </source>
</evidence>
<feature type="domain" description="Alpha-2-macroglobulin" evidence="2">
    <location>
        <begin position="10"/>
        <end position="60"/>
    </location>
</feature>
<dbReference type="Gene3D" id="2.20.130.20">
    <property type="match status" value="1"/>
</dbReference>
<organism evidence="4 5">
    <name type="scientific">Cordylochernes scorpioides</name>
    <dbReference type="NCBI Taxonomy" id="51811"/>
    <lineage>
        <taxon>Eukaryota</taxon>
        <taxon>Metazoa</taxon>
        <taxon>Ecdysozoa</taxon>
        <taxon>Arthropoda</taxon>
        <taxon>Chelicerata</taxon>
        <taxon>Arachnida</taxon>
        <taxon>Pseudoscorpiones</taxon>
        <taxon>Cheliferoidea</taxon>
        <taxon>Chernetidae</taxon>
        <taxon>Cordylochernes</taxon>
    </lineage>
</organism>
<keyword evidence="1" id="KW-1015">Disulfide bond</keyword>
<dbReference type="EMBL" id="CP092877">
    <property type="protein sequence ID" value="UYV77882.1"/>
    <property type="molecule type" value="Genomic_DNA"/>
</dbReference>
<dbReference type="InterPro" id="IPR011626">
    <property type="entry name" value="Alpha-macroglobulin_TED"/>
</dbReference>
<dbReference type="Pfam" id="PF00207">
    <property type="entry name" value="A2M"/>
    <property type="match status" value="1"/>
</dbReference>
<name>A0ABY6LCD0_9ARAC</name>